<proteinExistence type="predicted"/>
<feature type="chain" id="PRO_5042093065" evidence="1">
    <location>
        <begin position="21"/>
        <end position="198"/>
    </location>
</feature>
<dbReference type="AlphaFoldDB" id="A0AAD1XP48"/>
<evidence type="ECO:0000313" key="2">
    <source>
        <dbReference type="EMBL" id="CAI2376232.1"/>
    </source>
</evidence>
<dbReference type="Proteomes" id="UP001295684">
    <property type="component" value="Unassembled WGS sequence"/>
</dbReference>
<comment type="caution">
    <text evidence="2">The sequence shown here is derived from an EMBL/GenBank/DDBJ whole genome shotgun (WGS) entry which is preliminary data.</text>
</comment>
<accession>A0AAD1XP48</accession>
<name>A0AAD1XP48_EUPCR</name>
<evidence type="ECO:0000313" key="3">
    <source>
        <dbReference type="Proteomes" id="UP001295684"/>
    </source>
</evidence>
<organism evidence="2 3">
    <name type="scientific">Euplotes crassus</name>
    <dbReference type="NCBI Taxonomy" id="5936"/>
    <lineage>
        <taxon>Eukaryota</taxon>
        <taxon>Sar</taxon>
        <taxon>Alveolata</taxon>
        <taxon>Ciliophora</taxon>
        <taxon>Intramacronucleata</taxon>
        <taxon>Spirotrichea</taxon>
        <taxon>Hypotrichia</taxon>
        <taxon>Euplotida</taxon>
        <taxon>Euplotidae</taxon>
        <taxon>Moneuplotes</taxon>
    </lineage>
</organism>
<feature type="signal peptide" evidence="1">
    <location>
        <begin position="1"/>
        <end position="20"/>
    </location>
</feature>
<keyword evidence="1" id="KW-0732">Signal</keyword>
<gene>
    <name evidence="2" type="ORF">ECRASSUSDP1_LOCUS17601</name>
</gene>
<reference evidence="2" key="1">
    <citation type="submission" date="2023-07" db="EMBL/GenBank/DDBJ databases">
        <authorList>
            <consortium name="AG Swart"/>
            <person name="Singh M."/>
            <person name="Singh A."/>
            <person name="Seah K."/>
            <person name="Emmerich C."/>
        </authorList>
    </citation>
    <scope>NUCLEOTIDE SEQUENCE</scope>
    <source>
        <strain evidence="2">DP1</strain>
    </source>
</reference>
<keyword evidence="3" id="KW-1185">Reference proteome</keyword>
<evidence type="ECO:0000256" key="1">
    <source>
        <dbReference type="SAM" id="SignalP"/>
    </source>
</evidence>
<sequence length="198" mass="22451">MNNKLKLVIVFTVIVMLAQGLSREEFVEKANNVVGNLGQEVNLRQTFFNGIRTYWNGVVNGYNSWSKTYKIKDWCMNDQFQETIVSGIIIGLFRTLTLQYVNLFQLGRDINNAFDQVTGQLIYCKGDEIGKSARLFFFDTIIWFEIAAVITAVAQNFGMFIASIPLGIANLISGDLQNLGYIHGKLVRLIFDAARQFQ</sequence>
<dbReference type="EMBL" id="CAMPGE010017773">
    <property type="protein sequence ID" value="CAI2376232.1"/>
    <property type="molecule type" value="Genomic_DNA"/>
</dbReference>
<protein>
    <submittedName>
        <fullName evidence="2">Uncharacterized protein</fullName>
    </submittedName>
</protein>